<sequence>MHLSVQTKSGIPVRLTVERDKYGVPQIYAHFRQAGEAEEKRYLCNGWGVRKSGEGFKEGIIIFGGILEVPKEDWQKMLFAREDLRGKDNLENIHLVKVYSQGNRLTIDGYTLSARIDKASWKKIASHMVEVDSTENDEVLSGGHFIGWIVKKGMEGEVERLLNVKPEKRVYPDL</sequence>
<evidence type="ECO:0000313" key="1">
    <source>
        <dbReference type="EMBL" id="GLI35232.1"/>
    </source>
</evidence>
<gene>
    <name evidence="1" type="ORF">DAMNIGENAA_26650</name>
</gene>
<reference evidence="1" key="1">
    <citation type="submission" date="2022-12" db="EMBL/GenBank/DDBJ databases">
        <title>Reference genome sequencing for broad-spectrum identification of bacterial and archaeal isolates by mass spectrometry.</title>
        <authorList>
            <person name="Sekiguchi Y."/>
            <person name="Tourlousse D.M."/>
        </authorList>
    </citation>
    <scope>NUCLEOTIDE SEQUENCE</scope>
    <source>
        <strain evidence="1">ASRB1</strain>
    </source>
</reference>
<protein>
    <submittedName>
        <fullName evidence="1">Uncharacterized protein</fullName>
    </submittedName>
</protein>
<accession>A0A9W6L842</accession>
<name>A0A9W6L842_9BACT</name>
<comment type="caution">
    <text evidence="1">The sequence shown here is derived from an EMBL/GenBank/DDBJ whole genome shotgun (WGS) entry which is preliminary data.</text>
</comment>
<dbReference type="Proteomes" id="UP001144372">
    <property type="component" value="Unassembled WGS sequence"/>
</dbReference>
<keyword evidence="2" id="KW-1185">Reference proteome</keyword>
<dbReference type="EMBL" id="BSDR01000001">
    <property type="protein sequence ID" value="GLI35232.1"/>
    <property type="molecule type" value="Genomic_DNA"/>
</dbReference>
<organism evidence="1 2">
    <name type="scientific">Desulforhabdus amnigena</name>
    <dbReference type="NCBI Taxonomy" id="40218"/>
    <lineage>
        <taxon>Bacteria</taxon>
        <taxon>Pseudomonadati</taxon>
        <taxon>Thermodesulfobacteriota</taxon>
        <taxon>Syntrophobacteria</taxon>
        <taxon>Syntrophobacterales</taxon>
        <taxon>Syntrophobacteraceae</taxon>
        <taxon>Desulforhabdus</taxon>
    </lineage>
</organism>
<dbReference type="AlphaFoldDB" id="A0A9W6L842"/>
<dbReference type="RefSeq" id="WP_281794862.1">
    <property type="nucleotide sequence ID" value="NZ_BSDR01000001.1"/>
</dbReference>
<evidence type="ECO:0000313" key="2">
    <source>
        <dbReference type="Proteomes" id="UP001144372"/>
    </source>
</evidence>
<proteinExistence type="predicted"/>